<dbReference type="Proteomes" id="UP000646484">
    <property type="component" value="Unassembled WGS sequence"/>
</dbReference>
<reference evidence="1 2" key="1">
    <citation type="submission" date="2020-08" db="EMBL/GenBank/DDBJ databases">
        <title>Genome public.</title>
        <authorList>
            <person name="Liu C."/>
            <person name="Sun Q."/>
        </authorList>
    </citation>
    <scope>NUCLEOTIDE SEQUENCE [LARGE SCALE GENOMIC DNA]</scope>
    <source>
        <strain evidence="1 2">NSJ-56</strain>
    </source>
</reference>
<evidence type="ECO:0000313" key="2">
    <source>
        <dbReference type="Proteomes" id="UP000646484"/>
    </source>
</evidence>
<dbReference type="EMBL" id="JACOOH010000004">
    <property type="protein sequence ID" value="MBC5621655.1"/>
    <property type="molecule type" value="Genomic_DNA"/>
</dbReference>
<name>A0ABR7D2C7_9BACT</name>
<protein>
    <submittedName>
        <fullName evidence="1">Uncharacterized protein</fullName>
    </submittedName>
</protein>
<organism evidence="1 2">
    <name type="scientific">Butyricimonas hominis</name>
    <dbReference type="NCBI Taxonomy" id="2763032"/>
    <lineage>
        <taxon>Bacteria</taxon>
        <taxon>Pseudomonadati</taxon>
        <taxon>Bacteroidota</taxon>
        <taxon>Bacteroidia</taxon>
        <taxon>Bacteroidales</taxon>
        <taxon>Odoribacteraceae</taxon>
        <taxon>Butyricimonas</taxon>
    </lineage>
</organism>
<dbReference type="RefSeq" id="WP_186976123.1">
    <property type="nucleotide sequence ID" value="NZ_JACOOH010000004.1"/>
</dbReference>
<comment type="caution">
    <text evidence="1">The sequence shown here is derived from an EMBL/GenBank/DDBJ whole genome shotgun (WGS) entry which is preliminary data.</text>
</comment>
<sequence length="114" mass="13901">MKNEFMDRNICQYMTYTYCSRSFIPISLNILGKLASDDIIDEFFLQYKEIHKINIDFKHRNDKEELKKLRDKLIVSSNYNLLIDYLNDLSTFYKLLDDKRFDRLVETIWLNNKE</sequence>
<keyword evidence="2" id="KW-1185">Reference proteome</keyword>
<proteinExistence type="predicted"/>
<gene>
    <name evidence="1" type="ORF">H8S64_11150</name>
</gene>
<evidence type="ECO:0000313" key="1">
    <source>
        <dbReference type="EMBL" id="MBC5621655.1"/>
    </source>
</evidence>
<accession>A0ABR7D2C7</accession>